<dbReference type="Pfam" id="PF01509">
    <property type="entry name" value="TruB_N"/>
    <property type="match status" value="1"/>
</dbReference>
<feature type="domain" description="Pseudouridine synthase II N-terminal" evidence="6">
    <location>
        <begin position="27"/>
        <end position="187"/>
    </location>
</feature>
<dbReference type="PANTHER" id="PTHR13767">
    <property type="entry name" value="TRNA-PSEUDOURIDINE SYNTHASE"/>
    <property type="match status" value="1"/>
</dbReference>
<dbReference type="InterPro" id="IPR032819">
    <property type="entry name" value="TruB_C"/>
</dbReference>
<dbReference type="InterPro" id="IPR014780">
    <property type="entry name" value="tRNA_psdUridine_synth_TruB"/>
</dbReference>
<evidence type="ECO:0000259" key="7">
    <source>
        <dbReference type="Pfam" id="PF09157"/>
    </source>
</evidence>
<dbReference type="Pfam" id="PF09157">
    <property type="entry name" value="TruB-C_2"/>
    <property type="match status" value="1"/>
</dbReference>
<dbReference type="PANTHER" id="PTHR13767:SF2">
    <property type="entry name" value="PSEUDOURIDYLATE SYNTHASE TRUB1"/>
    <property type="match status" value="1"/>
</dbReference>
<dbReference type="InterPro" id="IPR015240">
    <property type="entry name" value="tRNA_sdUridine_synth_fam1_C"/>
</dbReference>
<keyword evidence="4 5" id="KW-0413">Isomerase</keyword>
<evidence type="ECO:0000313" key="10">
    <source>
        <dbReference type="Proteomes" id="UP000677668"/>
    </source>
</evidence>
<keyword evidence="10" id="KW-1185">Reference proteome</keyword>
<evidence type="ECO:0000256" key="1">
    <source>
        <dbReference type="ARBA" id="ARBA00000385"/>
    </source>
</evidence>
<dbReference type="Pfam" id="PF16198">
    <property type="entry name" value="TruB_C_2"/>
    <property type="match status" value="1"/>
</dbReference>
<protein>
    <recommendedName>
        <fullName evidence="5">tRNA pseudouridine synthase B</fullName>
        <ecNumber evidence="5">5.4.99.25</ecNumber>
    </recommendedName>
    <alternativeName>
        <fullName evidence="5">tRNA pseudouridine(55) synthase</fullName>
        <shortName evidence="5">Psi55 synthase</shortName>
    </alternativeName>
    <alternativeName>
        <fullName evidence="5">tRNA pseudouridylate synthase</fullName>
    </alternativeName>
    <alternativeName>
        <fullName evidence="5">tRNA-uridine isomerase</fullName>
    </alternativeName>
</protein>
<sequence length="325" mass="35502">MSQTLSGGLLVSKPPNVTSHDVVALVRRFIGIKRVGHTGTLDPFATGLLVLCVGPATRLSRFLTDTSKSYRAVLRFGFATDTQDLTGKPLTPPRSTKDLTEDRLREVAQGFLGRQMQTPPMYSAKKIDGVALYQLARAGKVVVRAATPIEVFRFDFIPDAEGRILRPDEHGNLIVECDVTCSSGTYIRTLAHDIGERIGCGAHLVTLHRTAVDGFTIEEALTLEDLQRCVITGNWTDRLLSPLDLLRGWPRVTLDARQARHFIQGQALALSPDDIIGGDPRQRPFPVTPEVGLAVTDDTGQFLGVGRYDTAAGRIRPQTVLLPVT</sequence>
<name>A0ABX8B0X2_9BACT</name>
<comment type="catalytic activity">
    <reaction evidence="1 5">
        <text>uridine(55) in tRNA = pseudouridine(55) in tRNA</text>
        <dbReference type="Rhea" id="RHEA:42532"/>
        <dbReference type="Rhea" id="RHEA-COMP:10101"/>
        <dbReference type="Rhea" id="RHEA-COMP:10102"/>
        <dbReference type="ChEBI" id="CHEBI:65314"/>
        <dbReference type="ChEBI" id="CHEBI:65315"/>
        <dbReference type="EC" id="5.4.99.25"/>
    </reaction>
</comment>
<evidence type="ECO:0000256" key="3">
    <source>
        <dbReference type="ARBA" id="ARBA00022694"/>
    </source>
</evidence>
<dbReference type="NCBIfam" id="TIGR00431">
    <property type="entry name" value="TruB"/>
    <property type="match status" value="1"/>
</dbReference>
<dbReference type="GO" id="GO:0160148">
    <property type="term" value="F:tRNA pseudouridine(55) synthase activity"/>
    <property type="evidence" value="ECO:0007669"/>
    <property type="project" value="UniProtKB-EC"/>
</dbReference>
<proteinExistence type="inferred from homology"/>
<dbReference type="EMBL" id="CP072642">
    <property type="protein sequence ID" value="QUV93390.1"/>
    <property type="molecule type" value="Genomic_DNA"/>
</dbReference>
<evidence type="ECO:0000259" key="8">
    <source>
        <dbReference type="Pfam" id="PF16198"/>
    </source>
</evidence>
<evidence type="ECO:0000256" key="2">
    <source>
        <dbReference type="ARBA" id="ARBA00005642"/>
    </source>
</evidence>
<keyword evidence="3 5" id="KW-0819">tRNA processing</keyword>
<evidence type="ECO:0000313" key="9">
    <source>
        <dbReference type="EMBL" id="QUV93390.1"/>
    </source>
</evidence>
<evidence type="ECO:0000256" key="4">
    <source>
        <dbReference type="ARBA" id="ARBA00023235"/>
    </source>
</evidence>
<feature type="domain" description="tRNA pseudouridylate synthase B C-terminal" evidence="8">
    <location>
        <begin position="188"/>
        <end position="244"/>
    </location>
</feature>
<gene>
    <name evidence="5 9" type="primary">truB</name>
    <name evidence="9" type="ORF">J8C05_08420</name>
</gene>
<dbReference type="SUPFAM" id="SSF55120">
    <property type="entry name" value="Pseudouridine synthase"/>
    <property type="match status" value="1"/>
</dbReference>
<evidence type="ECO:0000259" key="6">
    <source>
        <dbReference type="Pfam" id="PF01509"/>
    </source>
</evidence>
<reference evidence="9 10" key="1">
    <citation type="submission" date="2021-03" db="EMBL/GenBank/DDBJ databases">
        <title>Genomic and phenotypic characterization of Chloracidobacterium isolates provides evidence for multiple species.</title>
        <authorList>
            <person name="Saini M.K."/>
            <person name="Costas A.M.G."/>
            <person name="Tank M."/>
            <person name="Bryant D.A."/>
        </authorList>
    </citation>
    <scope>NUCLEOTIDE SEQUENCE [LARGE SCALE GENOMIC DNA]</scope>
    <source>
        <strain evidence="9 10">N</strain>
    </source>
</reference>
<feature type="domain" description="tRNA pseudouridine synthase II TruB subfamily 1 C-terminal" evidence="7">
    <location>
        <begin position="250"/>
        <end position="321"/>
    </location>
</feature>
<dbReference type="Proteomes" id="UP000677668">
    <property type="component" value="Chromosome 1"/>
</dbReference>
<feature type="active site" description="Nucleophile" evidence="5">
    <location>
        <position position="42"/>
    </location>
</feature>
<dbReference type="EC" id="5.4.99.25" evidence="5"/>
<dbReference type="InterPro" id="IPR020103">
    <property type="entry name" value="PsdUridine_synth_cat_dom_sf"/>
</dbReference>
<comment type="function">
    <text evidence="5">Responsible for synthesis of pseudouridine from uracil-55 in the psi GC loop of transfer RNAs.</text>
</comment>
<dbReference type="HAMAP" id="MF_01080">
    <property type="entry name" value="TruB_bact"/>
    <property type="match status" value="1"/>
</dbReference>
<dbReference type="RefSeq" id="WP_211421774.1">
    <property type="nucleotide sequence ID" value="NZ_CP072642.1"/>
</dbReference>
<dbReference type="InterPro" id="IPR002501">
    <property type="entry name" value="PsdUridine_synth_N"/>
</dbReference>
<dbReference type="CDD" id="cd02573">
    <property type="entry name" value="PseudoU_synth_EcTruB"/>
    <property type="match status" value="1"/>
</dbReference>
<organism evidence="9 10">
    <name type="scientific">Chloracidobacterium sp. N</name>
    <dbReference type="NCBI Taxonomy" id="2821540"/>
    <lineage>
        <taxon>Bacteria</taxon>
        <taxon>Pseudomonadati</taxon>
        <taxon>Acidobacteriota</taxon>
        <taxon>Terriglobia</taxon>
        <taxon>Terriglobales</taxon>
        <taxon>Acidobacteriaceae</taxon>
        <taxon>Chloracidobacterium</taxon>
        <taxon>Chloracidobacterium aggregatum</taxon>
    </lineage>
</organism>
<evidence type="ECO:0000256" key="5">
    <source>
        <dbReference type="HAMAP-Rule" id="MF_01080"/>
    </source>
</evidence>
<accession>A0ABX8B0X2</accession>
<dbReference type="Gene3D" id="3.30.2350.10">
    <property type="entry name" value="Pseudouridine synthase"/>
    <property type="match status" value="1"/>
</dbReference>
<comment type="similarity">
    <text evidence="2 5">Belongs to the pseudouridine synthase TruB family. Type 1 subfamily.</text>
</comment>